<evidence type="ECO:0000313" key="3">
    <source>
        <dbReference type="Proteomes" id="UP001215280"/>
    </source>
</evidence>
<dbReference type="EMBL" id="JARJLG010000203">
    <property type="protein sequence ID" value="KAJ7728697.1"/>
    <property type="molecule type" value="Genomic_DNA"/>
</dbReference>
<evidence type="ECO:0000256" key="1">
    <source>
        <dbReference type="SAM" id="MobiDB-lite"/>
    </source>
</evidence>
<reference evidence="2" key="1">
    <citation type="submission" date="2023-03" db="EMBL/GenBank/DDBJ databases">
        <title>Massive genome expansion in bonnet fungi (Mycena s.s.) driven by repeated elements and novel gene families across ecological guilds.</title>
        <authorList>
            <consortium name="Lawrence Berkeley National Laboratory"/>
            <person name="Harder C.B."/>
            <person name="Miyauchi S."/>
            <person name="Viragh M."/>
            <person name="Kuo A."/>
            <person name="Thoen E."/>
            <person name="Andreopoulos B."/>
            <person name="Lu D."/>
            <person name="Skrede I."/>
            <person name="Drula E."/>
            <person name="Henrissat B."/>
            <person name="Morin E."/>
            <person name="Kohler A."/>
            <person name="Barry K."/>
            <person name="LaButti K."/>
            <person name="Morin E."/>
            <person name="Salamov A."/>
            <person name="Lipzen A."/>
            <person name="Mereny Z."/>
            <person name="Hegedus B."/>
            <person name="Baldrian P."/>
            <person name="Stursova M."/>
            <person name="Weitz H."/>
            <person name="Taylor A."/>
            <person name="Grigoriev I.V."/>
            <person name="Nagy L.G."/>
            <person name="Martin F."/>
            <person name="Kauserud H."/>
        </authorList>
    </citation>
    <scope>NUCLEOTIDE SEQUENCE</scope>
    <source>
        <strain evidence="2">CBHHK188m</strain>
    </source>
</reference>
<accession>A0AAD7MQU0</accession>
<feature type="compositionally biased region" description="Basic and acidic residues" evidence="1">
    <location>
        <begin position="97"/>
        <end position="108"/>
    </location>
</feature>
<feature type="compositionally biased region" description="Basic residues" evidence="1">
    <location>
        <begin position="120"/>
        <end position="131"/>
    </location>
</feature>
<evidence type="ECO:0000313" key="2">
    <source>
        <dbReference type="EMBL" id="KAJ7728697.1"/>
    </source>
</evidence>
<comment type="caution">
    <text evidence="2">The sequence shown here is derived from an EMBL/GenBank/DDBJ whole genome shotgun (WGS) entry which is preliminary data.</text>
</comment>
<name>A0AAD7MQU0_9AGAR</name>
<gene>
    <name evidence="2" type="ORF">DFH07DRAFT_782144</name>
</gene>
<dbReference type="Proteomes" id="UP001215280">
    <property type="component" value="Unassembled WGS sequence"/>
</dbReference>
<dbReference type="AlphaFoldDB" id="A0AAD7MQU0"/>
<sequence length="243" mass="26804">MSGRAPGLVKGGTSPKGGAEGGGGAVAVKRHIKTRRRIFLVDQFVEGFEVEGADMGADGRSGSLRRGRDAIMRPRGEEREEGSTAEHSGVAALKWTPSRDDGGKERGEGAAGNAPEHEGTRKRKARVRAGKRWGTEKKRDTREEPQRKNRCPDSSRRRPQPGRSKTQSRPCPVLEWRERIAESRAAKRLVGLLATEWTKCVSNRRVVDQISHKKGVARVPSRATGSGQSHDHMKWFEVELSSR</sequence>
<feature type="compositionally biased region" description="Basic and acidic residues" evidence="1">
    <location>
        <begin position="133"/>
        <end position="156"/>
    </location>
</feature>
<keyword evidence="3" id="KW-1185">Reference proteome</keyword>
<organism evidence="2 3">
    <name type="scientific">Mycena maculata</name>
    <dbReference type="NCBI Taxonomy" id="230809"/>
    <lineage>
        <taxon>Eukaryota</taxon>
        <taxon>Fungi</taxon>
        <taxon>Dikarya</taxon>
        <taxon>Basidiomycota</taxon>
        <taxon>Agaricomycotina</taxon>
        <taxon>Agaricomycetes</taxon>
        <taxon>Agaricomycetidae</taxon>
        <taxon>Agaricales</taxon>
        <taxon>Marasmiineae</taxon>
        <taxon>Mycenaceae</taxon>
        <taxon>Mycena</taxon>
    </lineage>
</organism>
<feature type="compositionally biased region" description="Basic and acidic residues" evidence="1">
    <location>
        <begin position="66"/>
        <end position="84"/>
    </location>
</feature>
<protein>
    <submittedName>
        <fullName evidence="2">Uncharacterized protein</fullName>
    </submittedName>
</protein>
<feature type="region of interest" description="Disordered" evidence="1">
    <location>
        <begin position="53"/>
        <end position="172"/>
    </location>
</feature>
<feature type="region of interest" description="Disordered" evidence="1">
    <location>
        <begin position="1"/>
        <end position="25"/>
    </location>
</feature>
<feature type="compositionally biased region" description="Gly residues" evidence="1">
    <location>
        <begin position="14"/>
        <end position="25"/>
    </location>
</feature>
<proteinExistence type="predicted"/>